<evidence type="ECO:0000313" key="1">
    <source>
        <dbReference type="EMBL" id="GGH56841.1"/>
    </source>
</evidence>
<proteinExistence type="predicted"/>
<accession>A0A917MQC1</accession>
<organism evidence="1 2">
    <name type="scientific">Filimonas zeae</name>
    <dbReference type="NCBI Taxonomy" id="1737353"/>
    <lineage>
        <taxon>Bacteria</taxon>
        <taxon>Pseudomonadati</taxon>
        <taxon>Bacteroidota</taxon>
        <taxon>Chitinophagia</taxon>
        <taxon>Chitinophagales</taxon>
        <taxon>Chitinophagaceae</taxon>
        <taxon>Filimonas</taxon>
    </lineage>
</organism>
<dbReference type="RefSeq" id="WP_188949599.1">
    <property type="nucleotide sequence ID" value="NZ_BMIB01000001.1"/>
</dbReference>
<dbReference type="Proteomes" id="UP000627292">
    <property type="component" value="Unassembled WGS sequence"/>
</dbReference>
<evidence type="ECO:0000313" key="2">
    <source>
        <dbReference type="Proteomes" id="UP000627292"/>
    </source>
</evidence>
<comment type="caution">
    <text evidence="1">The sequence shown here is derived from an EMBL/GenBank/DDBJ whole genome shotgun (WGS) entry which is preliminary data.</text>
</comment>
<dbReference type="AlphaFoldDB" id="A0A917MQC1"/>
<keyword evidence="2" id="KW-1185">Reference proteome</keyword>
<gene>
    <name evidence="1" type="ORF">GCM10011379_00870</name>
</gene>
<reference evidence="1" key="2">
    <citation type="submission" date="2020-09" db="EMBL/GenBank/DDBJ databases">
        <authorList>
            <person name="Sun Q."/>
            <person name="Zhou Y."/>
        </authorList>
    </citation>
    <scope>NUCLEOTIDE SEQUENCE</scope>
    <source>
        <strain evidence="1">CGMCC 1.15290</strain>
    </source>
</reference>
<name>A0A917MQC1_9BACT</name>
<reference evidence="1" key="1">
    <citation type="journal article" date="2014" name="Int. J. Syst. Evol. Microbiol.">
        <title>Complete genome sequence of Corynebacterium casei LMG S-19264T (=DSM 44701T), isolated from a smear-ripened cheese.</title>
        <authorList>
            <consortium name="US DOE Joint Genome Institute (JGI-PGF)"/>
            <person name="Walter F."/>
            <person name="Albersmeier A."/>
            <person name="Kalinowski J."/>
            <person name="Ruckert C."/>
        </authorList>
    </citation>
    <scope>NUCLEOTIDE SEQUENCE</scope>
    <source>
        <strain evidence="1">CGMCC 1.15290</strain>
    </source>
</reference>
<sequence length="161" mass="18169">MLQLIHAQTPQTIYCALQPLGNALMDVYYGPLEIPVIFEEVTEHLLQLNIQEEAAYMQWLQAGGGYRECTLSDGSRWIFLQGNEPGRYVHIHPARYSAYSVRIKATTLKTALAWIICNPGNSVPDILSLNQLRQQVLQLSPVKDTSQCRQLTKTLALLQQS</sequence>
<protein>
    <submittedName>
        <fullName evidence="1">Uncharacterized protein</fullName>
    </submittedName>
</protein>
<dbReference type="EMBL" id="BMIB01000001">
    <property type="protein sequence ID" value="GGH56841.1"/>
    <property type="molecule type" value="Genomic_DNA"/>
</dbReference>